<feature type="transmembrane region" description="Helical" evidence="1">
    <location>
        <begin position="7"/>
        <end position="25"/>
    </location>
</feature>
<organism evidence="2 3">
    <name type="scientific">Herbaspirillum rhizosphaerae</name>
    <dbReference type="NCBI Taxonomy" id="346179"/>
    <lineage>
        <taxon>Bacteria</taxon>
        <taxon>Pseudomonadati</taxon>
        <taxon>Pseudomonadota</taxon>
        <taxon>Betaproteobacteria</taxon>
        <taxon>Burkholderiales</taxon>
        <taxon>Oxalobacteraceae</taxon>
        <taxon>Herbaspirillum</taxon>
    </lineage>
</organism>
<gene>
    <name evidence="2" type="ORF">PQR63_19025</name>
</gene>
<evidence type="ECO:0000313" key="2">
    <source>
        <dbReference type="EMBL" id="MFL9880499.1"/>
    </source>
</evidence>
<evidence type="ECO:0000313" key="3">
    <source>
        <dbReference type="Proteomes" id="UP001629214"/>
    </source>
</evidence>
<protein>
    <recommendedName>
        <fullName evidence="4">Intracellular septation protein A</fullName>
    </recommendedName>
</protein>
<dbReference type="Proteomes" id="UP001629214">
    <property type="component" value="Unassembled WGS sequence"/>
</dbReference>
<keyword evidence="1" id="KW-1133">Transmembrane helix</keyword>
<accession>A0ABW8ZEY9</accession>
<sequence>MKKPDFAHVLTTLIILVYPLLIWYAHGKIEPRLLALALVAVAVLRLLASKLSQRYRWMSLAALALAAPALFWNAMLPLKLYPVAVSLGMLALFGASLVRPPSVIERLARLQDPNLPAFAVAYTRRVTQVWCAFFALNGGIAFATAVWASEAIWSLYTGLISYVLMGALFVGEYVVRLYVRRHHHA</sequence>
<dbReference type="RefSeq" id="WP_408169532.1">
    <property type="nucleotide sequence ID" value="NZ_JAQQFR010000013.1"/>
</dbReference>
<feature type="transmembrane region" description="Helical" evidence="1">
    <location>
        <begin position="129"/>
        <end position="147"/>
    </location>
</feature>
<feature type="transmembrane region" description="Helical" evidence="1">
    <location>
        <begin position="31"/>
        <end position="48"/>
    </location>
</feature>
<feature type="transmembrane region" description="Helical" evidence="1">
    <location>
        <begin position="153"/>
        <end position="175"/>
    </location>
</feature>
<dbReference type="EMBL" id="JAQQFR010000013">
    <property type="protein sequence ID" value="MFL9880499.1"/>
    <property type="molecule type" value="Genomic_DNA"/>
</dbReference>
<comment type="caution">
    <text evidence="2">The sequence shown here is derived from an EMBL/GenBank/DDBJ whole genome shotgun (WGS) entry which is preliminary data.</text>
</comment>
<evidence type="ECO:0000256" key="1">
    <source>
        <dbReference type="SAM" id="Phobius"/>
    </source>
</evidence>
<keyword evidence="1" id="KW-0472">Membrane</keyword>
<reference evidence="2 3" key="1">
    <citation type="journal article" date="2024" name="Chem. Sci.">
        <title>Discovery of megapolipeptins by genome mining of a Burkholderiales bacteria collection.</title>
        <authorList>
            <person name="Paulo B.S."/>
            <person name="Recchia M.J.J."/>
            <person name="Lee S."/>
            <person name="Fergusson C.H."/>
            <person name="Romanowski S.B."/>
            <person name="Hernandez A."/>
            <person name="Krull N."/>
            <person name="Liu D.Y."/>
            <person name="Cavanagh H."/>
            <person name="Bos A."/>
            <person name="Gray C.A."/>
            <person name="Murphy B.T."/>
            <person name="Linington R.G."/>
            <person name="Eustaquio A.S."/>
        </authorList>
    </citation>
    <scope>NUCLEOTIDE SEQUENCE [LARGE SCALE GENOMIC DNA]</scope>
    <source>
        <strain evidence="2 3">RL21-008-BIB-B</strain>
    </source>
</reference>
<feature type="transmembrane region" description="Helical" evidence="1">
    <location>
        <begin position="80"/>
        <end position="98"/>
    </location>
</feature>
<feature type="transmembrane region" description="Helical" evidence="1">
    <location>
        <begin position="55"/>
        <end position="74"/>
    </location>
</feature>
<keyword evidence="3" id="KW-1185">Reference proteome</keyword>
<proteinExistence type="predicted"/>
<evidence type="ECO:0008006" key="4">
    <source>
        <dbReference type="Google" id="ProtNLM"/>
    </source>
</evidence>
<name>A0ABW8ZEY9_9BURK</name>
<keyword evidence="1" id="KW-0812">Transmembrane</keyword>